<protein>
    <submittedName>
        <fullName evidence="7">TetR/AcrR family transcriptional regulator</fullName>
    </submittedName>
</protein>
<dbReference type="InterPro" id="IPR001647">
    <property type="entry name" value="HTH_TetR"/>
</dbReference>
<dbReference type="InterPro" id="IPR036271">
    <property type="entry name" value="Tet_transcr_reg_TetR-rel_C_sf"/>
</dbReference>
<dbReference type="PROSITE" id="PS01081">
    <property type="entry name" value="HTH_TETR_1"/>
    <property type="match status" value="1"/>
</dbReference>
<accession>A0ABR8BLW2</accession>
<dbReference type="InterPro" id="IPR023772">
    <property type="entry name" value="DNA-bd_HTH_TetR-type_CS"/>
</dbReference>
<dbReference type="SUPFAM" id="SSF46689">
    <property type="entry name" value="Homeodomain-like"/>
    <property type="match status" value="1"/>
</dbReference>
<keyword evidence="8" id="KW-1185">Reference proteome</keyword>
<dbReference type="EMBL" id="JACJQL010000039">
    <property type="protein sequence ID" value="MBD2253913.1"/>
    <property type="molecule type" value="Genomic_DNA"/>
</dbReference>
<dbReference type="PRINTS" id="PR00455">
    <property type="entry name" value="HTHTETR"/>
</dbReference>
<keyword evidence="1" id="KW-0805">Transcription regulation</keyword>
<feature type="region of interest" description="Disordered" evidence="5">
    <location>
        <begin position="214"/>
        <end position="239"/>
    </location>
</feature>
<sequence>MSMKKAHIESNDSDRLFSSEKVDAILAGAMQEFLTNGYAATTMDRVTAAAGVSKTTVYSYFQDKEGLFAALIEKLAQEKCFLVHNGEFLQGEPRIVLRRLATNILDQIEQEPEFLSLIRLIIGESGRFPLLAKTFVYNIDKQALQRLSQYFTEHSELKLPDPEVAARIFMGTVVHFIIIQYMLHSQDILPMERDRLIDNLINLITINLSQTTSTNQYSGTRQKSPRRRRTTSGKFQMDYSSEPKQLRSIRLTDTAWEQLAELAEKNNLTRSEMIEIFAREGFSSNRTHS</sequence>
<evidence type="ECO:0000256" key="5">
    <source>
        <dbReference type="SAM" id="MobiDB-lite"/>
    </source>
</evidence>
<dbReference type="Proteomes" id="UP000621307">
    <property type="component" value="Unassembled WGS sequence"/>
</dbReference>
<evidence type="ECO:0000256" key="2">
    <source>
        <dbReference type="ARBA" id="ARBA00023125"/>
    </source>
</evidence>
<name>A0ABR8BLW2_9NOSO</name>
<dbReference type="Pfam" id="PF14246">
    <property type="entry name" value="TetR_C_7"/>
    <property type="match status" value="1"/>
</dbReference>
<evidence type="ECO:0000313" key="7">
    <source>
        <dbReference type="EMBL" id="MBD2253913.1"/>
    </source>
</evidence>
<dbReference type="InterPro" id="IPR039536">
    <property type="entry name" value="TetR_C_Proteobacteria"/>
</dbReference>
<dbReference type="PANTHER" id="PTHR30055:SF234">
    <property type="entry name" value="HTH-TYPE TRANSCRIPTIONAL REGULATOR BETI"/>
    <property type="match status" value="1"/>
</dbReference>
<evidence type="ECO:0000256" key="3">
    <source>
        <dbReference type="ARBA" id="ARBA00023163"/>
    </source>
</evidence>
<keyword evidence="3" id="KW-0804">Transcription</keyword>
<dbReference type="InterPro" id="IPR050109">
    <property type="entry name" value="HTH-type_TetR-like_transc_reg"/>
</dbReference>
<dbReference type="PANTHER" id="PTHR30055">
    <property type="entry name" value="HTH-TYPE TRANSCRIPTIONAL REGULATOR RUTR"/>
    <property type="match status" value="1"/>
</dbReference>
<evidence type="ECO:0000313" key="8">
    <source>
        <dbReference type="Proteomes" id="UP000621307"/>
    </source>
</evidence>
<evidence type="ECO:0000256" key="4">
    <source>
        <dbReference type="PROSITE-ProRule" id="PRU00335"/>
    </source>
</evidence>
<organism evidence="7 8">
    <name type="scientific">Nostoc parmelioides FACHB-3921</name>
    <dbReference type="NCBI Taxonomy" id="2692909"/>
    <lineage>
        <taxon>Bacteria</taxon>
        <taxon>Bacillati</taxon>
        <taxon>Cyanobacteriota</taxon>
        <taxon>Cyanophyceae</taxon>
        <taxon>Nostocales</taxon>
        <taxon>Nostocaceae</taxon>
        <taxon>Nostoc</taxon>
    </lineage>
</organism>
<dbReference type="RefSeq" id="WP_190569612.1">
    <property type="nucleotide sequence ID" value="NZ_JACJQL010000039.1"/>
</dbReference>
<dbReference type="PROSITE" id="PS50977">
    <property type="entry name" value="HTH_TETR_2"/>
    <property type="match status" value="1"/>
</dbReference>
<dbReference type="InterPro" id="IPR009057">
    <property type="entry name" value="Homeodomain-like_sf"/>
</dbReference>
<feature type="domain" description="HTH tetR-type" evidence="6">
    <location>
        <begin position="19"/>
        <end position="79"/>
    </location>
</feature>
<reference evidence="7 8" key="1">
    <citation type="journal article" date="2020" name="ISME J.">
        <title>Comparative genomics reveals insights into cyanobacterial evolution and habitat adaptation.</title>
        <authorList>
            <person name="Chen M.Y."/>
            <person name="Teng W.K."/>
            <person name="Zhao L."/>
            <person name="Hu C.X."/>
            <person name="Zhou Y.K."/>
            <person name="Han B.P."/>
            <person name="Song L.R."/>
            <person name="Shu W.S."/>
        </authorList>
    </citation>
    <scope>NUCLEOTIDE SEQUENCE [LARGE SCALE GENOMIC DNA]</scope>
    <source>
        <strain evidence="7 8">FACHB-3921</strain>
    </source>
</reference>
<evidence type="ECO:0000259" key="6">
    <source>
        <dbReference type="PROSITE" id="PS50977"/>
    </source>
</evidence>
<evidence type="ECO:0000256" key="1">
    <source>
        <dbReference type="ARBA" id="ARBA00023015"/>
    </source>
</evidence>
<dbReference type="Pfam" id="PF00440">
    <property type="entry name" value="TetR_N"/>
    <property type="match status" value="1"/>
</dbReference>
<keyword evidence="2 4" id="KW-0238">DNA-binding</keyword>
<dbReference type="Gene3D" id="1.10.357.10">
    <property type="entry name" value="Tetracycline Repressor, domain 2"/>
    <property type="match status" value="1"/>
</dbReference>
<dbReference type="SUPFAM" id="SSF48498">
    <property type="entry name" value="Tetracyclin repressor-like, C-terminal domain"/>
    <property type="match status" value="1"/>
</dbReference>
<proteinExistence type="predicted"/>
<feature type="DNA-binding region" description="H-T-H motif" evidence="4">
    <location>
        <begin position="42"/>
        <end position="61"/>
    </location>
</feature>
<comment type="caution">
    <text evidence="7">The sequence shown here is derived from an EMBL/GenBank/DDBJ whole genome shotgun (WGS) entry which is preliminary data.</text>
</comment>
<gene>
    <name evidence="7" type="ORF">H6G14_21810</name>
</gene>